<reference evidence="6" key="1">
    <citation type="submission" date="2023-06" db="EMBL/GenBank/DDBJ databases">
        <title>Genomic analysis of the entomopathogenic nematode Steinernema hermaphroditum.</title>
        <authorList>
            <person name="Schwarz E.M."/>
            <person name="Heppert J.K."/>
            <person name="Baniya A."/>
            <person name="Schwartz H.T."/>
            <person name="Tan C.-H."/>
            <person name="Antoshechkin I."/>
            <person name="Sternberg P.W."/>
            <person name="Goodrich-Blair H."/>
            <person name="Dillman A.R."/>
        </authorList>
    </citation>
    <scope>NUCLEOTIDE SEQUENCE</scope>
    <source>
        <strain evidence="6">PS9179</strain>
        <tissue evidence="6">Whole animal</tissue>
    </source>
</reference>
<dbReference type="Gene3D" id="1.20.1070.10">
    <property type="entry name" value="Rhodopsin 7-helix transmembrane proteins"/>
    <property type="match status" value="1"/>
</dbReference>
<evidence type="ECO:0000313" key="6">
    <source>
        <dbReference type="EMBL" id="KAK0424065.1"/>
    </source>
</evidence>
<evidence type="ECO:0000256" key="5">
    <source>
        <dbReference type="SAM" id="Phobius"/>
    </source>
</evidence>
<evidence type="ECO:0000256" key="4">
    <source>
        <dbReference type="ARBA" id="ARBA00023136"/>
    </source>
</evidence>
<keyword evidence="3 5" id="KW-1133">Transmembrane helix</keyword>
<sequence length="376" mass="42991">MPSESLSLQQLIEMDPSCSFVNNFVKNDILKAVFIAKLVVLPIGFVLYALFVKVQGWSMCYHRNINILIISSHTFTLVYTAAAFATTLDETVRFSQPHANLCDYTVPISRTMPIMLPNYLAYSGLLFSLGVMCAERFVASWQFRRYERWDVTLGILLFIALACFFIENTSFTFPLQIALTIASTYVNFIGPYLTMTDKPALRTLVISVYNLPTLTATNYLMVAATTVNLISFHCQLRYNKRNKNINRDVSSKYQMSENIKTIQLILPMAWTHYICFLPSLVNILLPALNNYNPELNPTTAYVYEACDTIVLYPMILPIVLFCTNPVLRSNCLQLIKCKKSRVNLNSKVVDNHLTTADHIKSLQNMWNEMEKIEKKK</sequence>
<comment type="subcellular location">
    <subcellularLocation>
        <location evidence="1">Membrane</location>
        <topology evidence="1">Multi-pass membrane protein</topology>
    </subcellularLocation>
</comment>
<feature type="transmembrane region" description="Helical" evidence="5">
    <location>
        <begin position="264"/>
        <end position="289"/>
    </location>
</feature>
<name>A0AA39II41_9BILA</name>
<feature type="transmembrane region" description="Helical" evidence="5">
    <location>
        <begin position="309"/>
        <end position="327"/>
    </location>
</feature>
<evidence type="ECO:0000256" key="3">
    <source>
        <dbReference type="ARBA" id="ARBA00022989"/>
    </source>
</evidence>
<feature type="transmembrane region" description="Helical" evidence="5">
    <location>
        <begin position="64"/>
        <end position="85"/>
    </location>
</feature>
<dbReference type="PANTHER" id="PTHR46561">
    <property type="entry name" value="SERPENTINE RECEPTOR, CLASS AB (CLASS A-LIKE)-RELATED"/>
    <property type="match status" value="1"/>
</dbReference>
<evidence type="ECO:0000256" key="2">
    <source>
        <dbReference type="ARBA" id="ARBA00022692"/>
    </source>
</evidence>
<proteinExistence type="predicted"/>
<protein>
    <submittedName>
        <fullName evidence="6">Uncharacterized protein</fullName>
    </submittedName>
</protein>
<keyword evidence="7" id="KW-1185">Reference proteome</keyword>
<organism evidence="6 7">
    <name type="scientific">Steinernema hermaphroditum</name>
    <dbReference type="NCBI Taxonomy" id="289476"/>
    <lineage>
        <taxon>Eukaryota</taxon>
        <taxon>Metazoa</taxon>
        <taxon>Ecdysozoa</taxon>
        <taxon>Nematoda</taxon>
        <taxon>Chromadorea</taxon>
        <taxon>Rhabditida</taxon>
        <taxon>Tylenchina</taxon>
        <taxon>Panagrolaimomorpha</taxon>
        <taxon>Strongyloidoidea</taxon>
        <taxon>Steinernematidae</taxon>
        <taxon>Steinernema</taxon>
    </lineage>
</organism>
<dbReference type="SUPFAM" id="SSF81321">
    <property type="entry name" value="Family A G protein-coupled receptor-like"/>
    <property type="match status" value="1"/>
</dbReference>
<evidence type="ECO:0000256" key="1">
    <source>
        <dbReference type="ARBA" id="ARBA00004141"/>
    </source>
</evidence>
<feature type="transmembrane region" description="Helical" evidence="5">
    <location>
        <begin position="29"/>
        <end position="52"/>
    </location>
</feature>
<gene>
    <name evidence="6" type="ORF">QR680_008481</name>
</gene>
<accession>A0AA39II41</accession>
<comment type="caution">
    <text evidence="6">The sequence shown here is derived from an EMBL/GenBank/DDBJ whole genome shotgun (WGS) entry which is preliminary data.</text>
</comment>
<dbReference type="Proteomes" id="UP001175271">
    <property type="component" value="Unassembled WGS sequence"/>
</dbReference>
<feature type="transmembrane region" description="Helical" evidence="5">
    <location>
        <begin position="151"/>
        <end position="167"/>
    </location>
</feature>
<dbReference type="PANTHER" id="PTHR46561:SF11">
    <property type="entry name" value="SERPENTINE RECEPTOR CLASS ALPHA_BETA-14"/>
    <property type="match status" value="1"/>
</dbReference>
<evidence type="ECO:0000313" key="7">
    <source>
        <dbReference type="Proteomes" id="UP001175271"/>
    </source>
</evidence>
<keyword evidence="2 5" id="KW-0812">Transmembrane</keyword>
<dbReference type="InterPro" id="IPR053286">
    <property type="entry name" value="Nematode_rcpt-like_srab"/>
</dbReference>
<dbReference type="GO" id="GO:0016020">
    <property type="term" value="C:membrane"/>
    <property type="evidence" value="ECO:0007669"/>
    <property type="project" value="UniProtKB-SubCell"/>
</dbReference>
<keyword evidence="4 5" id="KW-0472">Membrane</keyword>
<dbReference type="InterPro" id="IPR019408">
    <property type="entry name" value="7TM_GPCR_serpentine_rcpt_Srab"/>
</dbReference>
<dbReference type="AlphaFoldDB" id="A0AA39II41"/>
<dbReference type="Pfam" id="PF10292">
    <property type="entry name" value="7TM_GPCR_Srab"/>
    <property type="match status" value="1"/>
</dbReference>
<dbReference type="EMBL" id="JAUCMV010000001">
    <property type="protein sequence ID" value="KAK0424065.1"/>
    <property type="molecule type" value="Genomic_DNA"/>
</dbReference>
<feature type="transmembrane region" description="Helical" evidence="5">
    <location>
        <begin position="173"/>
        <end position="193"/>
    </location>
</feature>